<dbReference type="InterPro" id="IPR018247">
    <property type="entry name" value="EF_Hand_1_Ca_BS"/>
</dbReference>
<protein>
    <submittedName>
        <fullName evidence="2">Putative serine/threonine-protein kinase</fullName>
    </submittedName>
</protein>
<dbReference type="AlphaFoldDB" id="A0A314Y3B6"/>
<sequence length="153" mass="16752">MGLICSKPSAVEDSRESPPKRSFSSLSKQRSERKTSRLNSSKRKEAVWTKDQLSGGGDVKVMLMDKKVSGSMRLYDQNKSKKIEKADVAVLDHPGSRRIVNATVAEQVAAGWPAWLSAAASEAINGWIPRRADTFEKLNKIGQGTYSTVLQGS</sequence>
<dbReference type="PROSITE" id="PS00018">
    <property type="entry name" value="EF_HAND_1"/>
    <property type="match status" value="1"/>
</dbReference>
<feature type="region of interest" description="Disordered" evidence="1">
    <location>
        <begin position="1"/>
        <end position="50"/>
    </location>
</feature>
<dbReference type="Proteomes" id="UP000250321">
    <property type="component" value="Unassembled WGS sequence"/>
</dbReference>
<dbReference type="OrthoDB" id="693357at2759"/>
<dbReference type="EMBL" id="PJQY01001828">
    <property type="protein sequence ID" value="PQP99348.1"/>
    <property type="molecule type" value="Genomic_DNA"/>
</dbReference>
<evidence type="ECO:0000313" key="2">
    <source>
        <dbReference type="EMBL" id="PQP99348.1"/>
    </source>
</evidence>
<keyword evidence="2" id="KW-0808">Transferase</keyword>
<evidence type="ECO:0000256" key="1">
    <source>
        <dbReference type="SAM" id="MobiDB-lite"/>
    </source>
</evidence>
<gene>
    <name evidence="2" type="ORF">Pyn_08000</name>
</gene>
<dbReference type="STRING" id="2094558.A0A314Y3B6"/>
<keyword evidence="3" id="KW-1185">Reference proteome</keyword>
<accession>A0A314Y3B6</accession>
<feature type="compositionally biased region" description="Basic and acidic residues" evidence="1">
    <location>
        <begin position="10"/>
        <end position="19"/>
    </location>
</feature>
<comment type="caution">
    <text evidence="2">The sequence shown here is derived from an EMBL/GenBank/DDBJ whole genome shotgun (WGS) entry which is preliminary data.</text>
</comment>
<keyword evidence="2" id="KW-0418">Kinase</keyword>
<organism evidence="2 3">
    <name type="scientific">Prunus yedoensis var. nudiflora</name>
    <dbReference type="NCBI Taxonomy" id="2094558"/>
    <lineage>
        <taxon>Eukaryota</taxon>
        <taxon>Viridiplantae</taxon>
        <taxon>Streptophyta</taxon>
        <taxon>Embryophyta</taxon>
        <taxon>Tracheophyta</taxon>
        <taxon>Spermatophyta</taxon>
        <taxon>Magnoliopsida</taxon>
        <taxon>eudicotyledons</taxon>
        <taxon>Gunneridae</taxon>
        <taxon>Pentapetalae</taxon>
        <taxon>rosids</taxon>
        <taxon>fabids</taxon>
        <taxon>Rosales</taxon>
        <taxon>Rosaceae</taxon>
        <taxon>Amygdaloideae</taxon>
        <taxon>Amygdaleae</taxon>
        <taxon>Prunus</taxon>
    </lineage>
</organism>
<evidence type="ECO:0000313" key="3">
    <source>
        <dbReference type="Proteomes" id="UP000250321"/>
    </source>
</evidence>
<reference evidence="2 3" key="1">
    <citation type="submission" date="2018-02" db="EMBL/GenBank/DDBJ databases">
        <title>Draft genome of wild Prunus yedoensis var. nudiflora.</title>
        <authorList>
            <person name="Baek S."/>
            <person name="Kim J.-H."/>
            <person name="Choi K."/>
            <person name="Kim G.-B."/>
            <person name="Cho A."/>
            <person name="Jang H."/>
            <person name="Shin C.-H."/>
            <person name="Yu H.-J."/>
            <person name="Mun J.-H."/>
        </authorList>
    </citation>
    <scope>NUCLEOTIDE SEQUENCE [LARGE SCALE GENOMIC DNA]</scope>
    <source>
        <strain evidence="3">cv. Jeju island</strain>
        <tissue evidence="2">Leaf</tissue>
    </source>
</reference>
<proteinExistence type="predicted"/>
<dbReference type="GO" id="GO:0016301">
    <property type="term" value="F:kinase activity"/>
    <property type="evidence" value="ECO:0007669"/>
    <property type="project" value="UniProtKB-KW"/>
</dbReference>
<name>A0A314Y3B6_PRUYE</name>